<keyword evidence="3" id="KW-0548">Nucleotidyltransferase</keyword>
<dbReference type="EMBL" id="BQNB010018732">
    <property type="protein sequence ID" value="GJT77662.1"/>
    <property type="molecule type" value="Genomic_DNA"/>
</dbReference>
<evidence type="ECO:0000259" key="1">
    <source>
        <dbReference type="Pfam" id="PF00078"/>
    </source>
</evidence>
<proteinExistence type="predicted"/>
<evidence type="ECO:0000313" key="3">
    <source>
        <dbReference type="EMBL" id="GJT77662.1"/>
    </source>
</evidence>
<gene>
    <name evidence="3" type="ORF">Tco_1044387</name>
</gene>
<reference evidence="3" key="1">
    <citation type="journal article" date="2022" name="Int. J. Mol. Sci.">
        <title>Draft Genome of Tanacetum Coccineum: Genomic Comparison of Closely Related Tanacetum-Family Plants.</title>
        <authorList>
            <person name="Yamashiro T."/>
            <person name="Shiraishi A."/>
            <person name="Nakayama K."/>
            <person name="Satake H."/>
        </authorList>
    </citation>
    <scope>NUCLEOTIDE SEQUENCE</scope>
</reference>
<dbReference type="Proteomes" id="UP001151760">
    <property type="component" value="Unassembled WGS sequence"/>
</dbReference>
<comment type="caution">
    <text evidence="3">The sequence shown here is derived from an EMBL/GenBank/DDBJ whole genome shotgun (WGS) entry which is preliminary data.</text>
</comment>
<evidence type="ECO:0000313" key="4">
    <source>
        <dbReference type="Proteomes" id="UP001151760"/>
    </source>
</evidence>
<dbReference type="InterPro" id="IPR043502">
    <property type="entry name" value="DNA/RNA_pol_sf"/>
</dbReference>
<name>A0ABQ5GRZ4_9ASTR</name>
<dbReference type="SUPFAM" id="SSF56672">
    <property type="entry name" value="DNA/RNA polymerases"/>
    <property type="match status" value="1"/>
</dbReference>
<dbReference type="CDD" id="cd01647">
    <property type="entry name" value="RT_LTR"/>
    <property type="match status" value="1"/>
</dbReference>
<dbReference type="InterPro" id="IPR053134">
    <property type="entry name" value="RNA-dir_DNA_polymerase"/>
</dbReference>
<dbReference type="GO" id="GO:0003964">
    <property type="term" value="F:RNA-directed DNA polymerase activity"/>
    <property type="evidence" value="ECO:0007669"/>
    <property type="project" value="UniProtKB-KW"/>
</dbReference>
<evidence type="ECO:0000259" key="2">
    <source>
        <dbReference type="Pfam" id="PF17919"/>
    </source>
</evidence>
<sequence length="158" mass="18289">MGSTILFVKKKDSSFRMCIDYRDLNKLTIKNRYPLPRIDGMFDQLQGSRYFSKIYLQSRYHQLRVHKDEITKTTFRTRYGHFEFIVTPFGLTNAPVGEEQEEAFQILKDTLCNASVLALPDGQKDFVVYYDVLGLGLGKANVVADALSRKERIKPKRV</sequence>
<keyword evidence="3" id="KW-0695">RNA-directed DNA polymerase</keyword>
<dbReference type="Pfam" id="PF00078">
    <property type="entry name" value="RVT_1"/>
    <property type="match status" value="1"/>
</dbReference>
<feature type="domain" description="Reverse transcriptase" evidence="1">
    <location>
        <begin position="8"/>
        <end position="96"/>
    </location>
</feature>
<dbReference type="InterPro" id="IPR043128">
    <property type="entry name" value="Rev_trsase/Diguanyl_cyclase"/>
</dbReference>
<accession>A0ABQ5GRZ4</accession>
<dbReference type="InterPro" id="IPR041577">
    <property type="entry name" value="RT_RNaseH_2"/>
</dbReference>
<keyword evidence="3" id="KW-0808">Transferase</keyword>
<protein>
    <submittedName>
        <fullName evidence="3">Reverse transcriptase domain-containing protein</fullName>
    </submittedName>
</protein>
<dbReference type="PANTHER" id="PTHR24559">
    <property type="entry name" value="TRANSPOSON TY3-I GAG-POL POLYPROTEIN"/>
    <property type="match status" value="1"/>
</dbReference>
<feature type="domain" description="Reverse transcriptase/retrotransposon-derived protein RNase H-like" evidence="2">
    <location>
        <begin position="97"/>
        <end position="139"/>
    </location>
</feature>
<dbReference type="InterPro" id="IPR000477">
    <property type="entry name" value="RT_dom"/>
</dbReference>
<dbReference type="Pfam" id="PF17919">
    <property type="entry name" value="RT_RNaseH_2"/>
    <property type="match status" value="1"/>
</dbReference>
<dbReference type="Gene3D" id="3.30.70.270">
    <property type="match status" value="1"/>
</dbReference>
<dbReference type="PANTHER" id="PTHR24559:SF444">
    <property type="entry name" value="REVERSE TRANSCRIPTASE DOMAIN-CONTAINING PROTEIN"/>
    <property type="match status" value="1"/>
</dbReference>
<reference evidence="3" key="2">
    <citation type="submission" date="2022-01" db="EMBL/GenBank/DDBJ databases">
        <authorList>
            <person name="Yamashiro T."/>
            <person name="Shiraishi A."/>
            <person name="Satake H."/>
            <person name="Nakayama K."/>
        </authorList>
    </citation>
    <scope>NUCLEOTIDE SEQUENCE</scope>
</reference>
<organism evidence="3 4">
    <name type="scientific">Tanacetum coccineum</name>
    <dbReference type="NCBI Taxonomy" id="301880"/>
    <lineage>
        <taxon>Eukaryota</taxon>
        <taxon>Viridiplantae</taxon>
        <taxon>Streptophyta</taxon>
        <taxon>Embryophyta</taxon>
        <taxon>Tracheophyta</taxon>
        <taxon>Spermatophyta</taxon>
        <taxon>Magnoliopsida</taxon>
        <taxon>eudicotyledons</taxon>
        <taxon>Gunneridae</taxon>
        <taxon>Pentapetalae</taxon>
        <taxon>asterids</taxon>
        <taxon>campanulids</taxon>
        <taxon>Asterales</taxon>
        <taxon>Asteraceae</taxon>
        <taxon>Asteroideae</taxon>
        <taxon>Anthemideae</taxon>
        <taxon>Anthemidinae</taxon>
        <taxon>Tanacetum</taxon>
    </lineage>
</organism>
<dbReference type="Gene3D" id="3.10.10.10">
    <property type="entry name" value="HIV Type 1 Reverse Transcriptase, subunit A, domain 1"/>
    <property type="match status" value="1"/>
</dbReference>
<keyword evidence="4" id="KW-1185">Reference proteome</keyword>